<keyword evidence="16" id="KW-1185">Reference proteome</keyword>
<feature type="transmembrane region" description="Helical" evidence="14">
    <location>
        <begin position="193"/>
        <end position="211"/>
    </location>
</feature>
<name>A0ABQ4HNN4_9ACTN</name>
<evidence type="ECO:0000256" key="6">
    <source>
        <dbReference type="ARBA" id="ARBA00022989"/>
    </source>
</evidence>
<evidence type="ECO:0000256" key="11">
    <source>
        <dbReference type="NCBIfam" id="TIGR00560"/>
    </source>
</evidence>
<evidence type="ECO:0000313" key="15">
    <source>
        <dbReference type="EMBL" id="GIJ07254.1"/>
    </source>
</evidence>
<keyword evidence="9" id="KW-0594">Phospholipid biosynthesis</keyword>
<feature type="transmembrane region" description="Helical" evidence="14">
    <location>
        <begin position="45"/>
        <end position="65"/>
    </location>
</feature>
<evidence type="ECO:0000256" key="7">
    <source>
        <dbReference type="ARBA" id="ARBA00023098"/>
    </source>
</evidence>
<keyword evidence="6 14" id="KW-1133">Transmembrane helix</keyword>
<gene>
    <name evidence="15" type="primary">pgsA_1</name>
    <name evidence="15" type="ORF">Van01_04680</name>
</gene>
<feature type="transmembrane region" description="Helical" evidence="14">
    <location>
        <begin position="72"/>
        <end position="91"/>
    </location>
</feature>
<dbReference type="EMBL" id="BOOZ01000002">
    <property type="protein sequence ID" value="GIJ07254.1"/>
    <property type="molecule type" value="Genomic_DNA"/>
</dbReference>
<dbReference type="InterPro" id="IPR050324">
    <property type="entry name" value="CDP-alcohol_PTase-I"/>
</dbReference>
<feature type="region of interest" description="Disordered" evidence="13">
    <location>
        <begin position="1"/>
        <end position="31"/>
    </location>
</feature>
<comment type="subcellular location">
    <subcellularLocation>
        <location evidence="1">Membrane</location>
        <topology evidence="1">Multi-pass membrane protein</topology>
    </subcellularLocation>
</comment>
<protein>
    <recommendedName>
        <fullName evidence="11">CDP-diacylglycerol--glycerol-3-phosphate 3-phosphatidyltransferase</fullName>
        <ecNumber evidence="11">2.7.8.5</ecNumber>
    </recommendedName>
</protein>
<evidence type="ECO:0000256" key="5">
    <source>
        <dbReference type="ARBA" id="ARBA00022692"/>
    </source>
</evidence>
<dbReference type="PIRSF" id="PIRSF000847">
    <property type="entry name" value="Phos_ph_gly_syn"/>
    <property type="match status" value="1"/>
</dbReference>
<organism evidence="15 16">
    <name type="scientific">Micromonospora andamanensis</name>
    <dbReference type="NCBI Taxonomy" id="1287068"/>
    <lineage>
        <taxon>Bacteria</taxon>
        <taxon>Bacillati</taxon>
        <taxon>Actinomycetota</taxon>
        <taxon>Actinomycetes</taxon>
        <taxon>Micromonosporales</taxon>
        <taxon>Micromonosporaceae</taxon>
        <taxon>Micromonospora</taxon>
    </lineage>
</organism>
<dbReference type="Gene3D" id="1.20.120.1760">
    <property type="match status" value="1"/>
</dbReference>
<dbReference type="InterPro" id="IPR000462">
    <property type="entry name" value="CDP-OH_P_trans"/>
</dbReference>
<evidence type="ECO:0000256" key="10">
    <source>
        <dbReference type="ARBA" id="ARBA00023264"/>
    </source>
</evidence>
<dbReference type="PANTHER" id="PTHR14269:SF52">
    <property type="entry name" value="PHOSPHATIDYLGLYCEROPHOSPHATE SYNTHASE-RELATED"/>
    <property type="match status" value="1"/>
</dbReference>
<evidence type="ECO:0000256" key="2">
    <source>
        <dbReference type="ARBA" id="ARBA00010441"/>
    </source>
</evidence>
<comment type="similarity">
    <text evidence="2 12">Belongs to the CDP-alcohol phosphatidyltransferase class-I family.</text>
</comment>
<comment type="caution">
    <text evidence="15">The sequence shown here is derived from an EMBL/GenBank/DDBJ whole genome shotgun (WGS) entry which is preliminary data.</text>
</comment>
<dbReference type="NCBIfam" id="TIGR00560">
    <property type="entry name" value="pgsA"/>
    <property type="match status" value="1"/>
</dbReference>
<dbReference type="PROSITE" id="PS00379">
    <property type="entry name" value="CDP_ALCOHOL_P_TRANSF"/>
    <property type="match status" value="1"/>
</dbReference>
<keyword evidence="10" id="KW-1208">Phospholipid metabolism</keyword>
<evidence type="ECO:0000256" key="13">
    <source>
        <dbReference type="SAM" id="MobiDB-lite"/>
    </source>
</evidence>
<sequence>MTVGRDEAEEARGAVPGVPAERGDAVTGATESPPVPVVAVPVVNAANALTALRLVLVPVFAASVVMSGMTHAGWQVIACVIFAVASVTDLVDGWIARRFALVTAVGKVADPIADKALTGAALLLLSWYDRLPWWVTTIILARELGITALRFWVIRRGVIAASRGGKIKTALQILAITWYLWPMPAALTPIGPWIMGAAVAVTLVTGLDYIAQATRLRRTQT</sequence>
<dbReference type="InterPro" id="IPR004570">
    <property type="entry name" value="Phosphatidylglycerol_P_synth"/>
</dbReference>
<evidence type="ECO:0000256" key="9">
    <source>
        <dbReference type="ARBA" id="ARBA00023209"/>
    </source>
</evidence>
<keyword evidence="4 12" id="KW-0808">Transferase</keyword>
<dbReference type="Pfam" id="PF01066">
    <property type="entry name" value="CDP-OH_P_transf"/>
    <property type="match status" value="1"/>
</dbReference>
<dbReference type="Proteomes" id="UP000647017">
    <property type="component" value="Unassembled WGS sequence"/>
</dbReference>
<dbReference type="EC" id="2.7.8.5" evidence="11"/>
<evidence type="ECO:0000256" key="1">
    <source>
        <dbReference type="ARBA" id="ARBA00004141"/>
    </source>
</evidence>
<evidence type="ECO:0000256" key="12">
    <source>
        <dbReference type="RuleBase" id="RU003750"/>
    </source>
</evidence>
<proteinExistence type="inferred from homology"/>
<feature type="transmembrane region" description="Helical" evidence="14">
    <location>
        <begin position="131"/>
        <end position="153"/>
    </location>
</feature>
<evidence type="ECO:0000256" key="14">
    <source>
        <dbReference type="SAM" id="Phobius"/>
    </source>
</evidence>
<keyword evidence="3" id="KW-0444">Lipid biosynthesis</keyword>
<feature type="compositionally biased region" description="Basic and acidic residues" evidence="13">
    <location>
        <begin position="1"/>
        <end position="12"/>
    </location>
</feature>
<reference evidence="15 16" key="1">
    <citation type="submission" date="2021-01" db="EMBL/GenBank/DDBJ databases">
        <title>Whole genome shotgun sequence of Verrucosispora andamanensis NBRC 109075.</title>
        <authorList>
            <person name="Komaki H."/>
            <person name="Tamura T."/>
        </authorList>
    </citation>
    <scope>NUCLEOTIDE SEQUENCE [LARGE SCALE GENOMIC DNA]</scope>
    <source>
        <strain evidence="15 16">NBRC 109075</strain>
    </source>
</reference>
<dbReference type="InterPro" id="IPR048254">
    <property type="entry name" value="CDP_ALCOHOL_P_TRANSF_CS"/>
</dbReference>
<accession>A0ABQ4HNN4</accession>
<keyword evidence="5 14" id="KW-0812">Transmembrane</keyword>
<evidence type="ECO:0000256" key="8">
    <source>
        <dbReference type="ARBA" id="ARBA00023136"/>
    </source>
</evidence>
<evidence type="ECO:0000313" key="16">
    <source>
        <dbReference type="Proteomes" id="UP000647017"/>
    </source>
</evidence>
<evidence type="ECO:0000256" key="4">
    <source>
        <dbReference type="ARBA" id="ARBA00022679"/>
    </source>
</evidence>
<keyword evidence="8 14" id="KW-0472">Membrane</keyword>
<feature type="transmembrane region" description="Helical" evidence="14">
    <location>
        <begin position="165"/>
        <end position="181"/>
    </location>
</feature>
<evidence type="ECO:0000256" key="3">
    <source>
        <dbReference type="ARBA" id="ARBA00022516"/>
    </source>
</evidence>
<keyword evidence="7" id="KW-0443">Lipid metabolism</keyword>
<dbReference type="InterPro" id="IPR043130">
    <property type="entry name" value="CDP-OH_PTrfase_TM_dom"/>
</dbReference>
<dbReference type="PANTHER" id="PTHR14269">
    <property type="entry name" value="CDP-DIACYLGLYCEROL--GLYCEROL-3-PHOSPHATE 3-PHOSPHATIDYLTRANSFERASE-RELATED"/>
    <property type="match status" value="1"/>
</dbReference>